<dbReference type="PANTHER" id="PTHR43792">
    <property type="entry name" value="GNAT FAMILY, PUTATIVE (AFU_ORTHOLOGUE AFUA_3G00765)-RELATED-RELATED"/>
    <property type="match status" value="1"/>
</dbReference>
<dbReference type="Proteomes" id="UP000639606">
    <property type="component" value="Unassembled WGS sequence"/>
</dbReference>
<gene>
    <name evidence="5" type="ORF">GCM10010185_30890</name>
</gene>
<dbReference type="InterPro" id="IPR000182">
    <property type="entry name" value="GNAT_dom"/>
</dbReference>
<dbReference type="GO" id="GO:0005737">
    <property type="term" value="C:cytoplasm"/>
    <property type="evidence" value="ECO:0007669"/>
    <property type="project" value="TreeGrafter"/>
</dbReference>
<evidence type="ECO:0000259" key="4">
    <source>
        <dbReference type="PROSITE" id="PS51186"/>
    </source>
</evidence>
<dbReference type="Gene3D" id="3.40.630.30">
    <property type="match status" value="1"/>
</dbReference>
<accession>A0A918ANK4</accession>
<dbReference type="PROSITE" id="PS51186">
    <property type="entry name" value="GNAT"/>
    <property type="match status" value="1"/>
</dbReference>
<comment type="caution">
    <text evidence="5">The sequence shown here is derived from an EMBL/GenBank/DDBJ whole genome shotgun (WGS) entry which is preliminary data.</text>
</comment>
<reference evidence="5" key="1">
    <citation type="journal article" date="2014" name="Int. J. Syst. Evol. Microbiol.">
        <title>Complete genome sequence of Corynebacterium casei LMG S-19264T (=DSM 44701T), isolated from a smear-ripened cheese.</title>
        <authorList>
            <consortium name="US DOE Joint Genome Institute (JGI-PGF)"/>
            <person name="Walter F."/>
            <person name="Albersmeier A."/>
            <person name="Kalinowski J."/>
            <person name="Ruckert C."/>
        </authorList>
    </citation>
    <scope>NUCLEOTIDE SEQUENCE</scope>
    <source>
        <strain evidence="5">JCM 3313</strain>
    </source>
</reference>
<protein>
    <recommendedName>
        <fullName evidence="4">N-acetyltransferase domain-containing protein</fullName>
    </recommendedName>
</protein>
<comment type="similarity">
    <text evidence="3">Belongs to the acetyltransferase family. RimJ subfamily.</text>
</comment>
<sequence length="157" mass="16985">MTAKIELLPWSEGDVDLLRLLNAPELTAQLGGPETAEQVLARHRRYLALTGGRMYRVSVGGEQAGCVGYWPRSRHDAEVHEVGWSVLPAFQGRGVASAAAEAVVRRAGGRPVHAFPRVDHPASNAVCRKAGFTLLGECDFEYPPGNPIRCNDWVVAG</sequence>
<dbReference type="SUPFAM" id="SSF55729">
    <property type="entry name" value="Acyl-CoA N-acyltransferases (Nat)"/>
    <property type="match status" value="1"/>
</dbReference>
<dbReference type="GO" id="GO:0008999">
    <property type="term" value="F:protein-N-terminal-alanine acetyltransferase activity"/>
    <property type="evidence" value="ECO:0007669"/>
    <property type="project" value="TreeGrafter"/>
</dbReference>
<name>A0A918ANK4_9PSEU</name>
<reference evidence="5" key="2">
    <citation type="submission" date="2020-09" db="EMBL/GenBank/DDBJ databases">
        <authorList>
            <person name="Sun Q."/>
            <person name="Ohkuma M."/>
        </authorList>
    </citation>
    <scope>NUCLEOTIDE SEQUENCE</scope>
    <source>
        <strain evidence="5">JCM 3313</strain>
    </source>
</reference>
<dbReference type="EMBL" id="BMRG01000005">
    <property type="protein sequence ID" value="GGP56525.1"/>
    <property type="molecule type" value="Genomic_DNA"/>
</dbReference>
<organism evidence="5 6">
    <name type="scientific">Saccharothrix coeruleofusca</name>
    <dbReference type="NCBI Taxonomy" id="33919"/>
    <lineage>
        <taxon>Bacteria</taxon>
        <taxon>Bacillati</taxon>
        <taxon>Actinomycetota</taxon>
        <taxon>Actinomycetes</taxon>
        <taxon>Pseudonocardiales</taxon>
        <taxon>Pseudonocardiaceae</taxon>
        <taxon>Saccharothrix</taxon>
    </lineage>
</organism>
<evidence type="ECO:0000256" key="2">
    <source>
        <dbReference type="ARBA" id="ARBA00023315"/>
    </source>
</evidence>
<dbReference type="Pfam" id="PF13302">
    <property type="entry name" value="Acetyltransf_3"/>
    <property type="match status" value="1"/>
</dbReference>
<evidence type="ECO:0000256" key="3">
    <source>
        <dbReference type="ARBA" id="ARBA00038502"/>
    </source>
</evidence>
<keyword evidence="6" id="KW-1185">Reference proteome</keyword>
<proteinExistence type="inferred from homology"/>
<dbReference type="AlphaFoldDB" id="A0A918ANK4"/>
<evidence type="ECO:0000256" key="1">
    <source>
        <dbReference type="ARBA" id="ARBA00022679"/>
    </source>
</evidence>
<dbReference type="RefSeq" id="WP_189223955.1">
    <property type="nucleotide sequence ID" value="NZ_BMRG01000005.1"/>
</dbReference>
<keyword evidence="1" id="KW-0808">Transferase</keyword>
<dbReference type="InterPro" id="IPR051531">
    <property type="entry name" value="N-acetyltransferase"/>
</dbReference>
<dbReference type="PANTHER" id="PTHR43792:SF8">
    <property type="entry name" value="[RIBOSOMAL PROTEIN US5]-ALANINE N-ACETYLTRANSFERASE"/>
    <property type="match status" value="1"/>
</dbReference>
<feature type="domain" description="N-acetyltransferase" evidence="4">
    <location>
        <begin position="5"/>
        <end position="153"/>
    </location>
</feature>
<evidence type="ECO:0000313" key="5">
    <source>
        <dbReference type="EMBL" id="GGP56525.1"/>
    </source>
</evidence>
<dbReference type="InterPro" id="IPR016181">
    <property type="entry name" value="Acyl_CoA_acyltransferase"/>
</dbReference>
<evidence type="ECO:0000313" key="6">
    <source>
        <dbReference type="Proteomes" id="UP000639606"/>
    </source>
</evidence>
<keyword evidence="2" id="KW-0012">Acyltransferase</keyword>